<keyword evidence="2" id="KW-1133">Transmembrane helix</keyword>
<feature type="transmembrane region" description="Helical" evidence="2">
    <location>
        <begin position="314"/>
        <end position="337"/>
    </location>
</feature>
<keyword evidence="2" id="KW-0472">Membrane</keyword>
<feature type="transmembrane region" description="Helical" evidence="2">
    <location>
        <begin position="349"/>
        <end position="368"/>
    </location>
</feature>
<proteinExistence type="predicted"/>
<sequence length="457" mass="49846">MTATSRSLPSPSSSFNAVSTTRKAKDTHGFSDTSETASVARKTYLKIYVAGTFSIIVVIFAVFSIFWGALWKIPSRNLPGWVVDFDGGLIGRNVAQALTTPSSLPAITWTVVSPSQFPGGPSDVGAAVLDEQTWVAITINEGSTARLMDSLASPNATYDGSEAMTVFGVEARNENAFRNLIWPSAQASLDVISAMVAIQLAKAVANETNLPAILANSPQSITAPLSYQLQNLAPFDIPLATAVTFVGLIYQLILSFFIVMVGFGAREASGFDKSLHIRSLIALRLISSFGAYFFISLFYSLLSVAFQLPLNNRFGNAGFLLFWMLNYAGMLACGLALESMITLLTAKGIPFFMITWIITNVSVCSFPMEVMPKVFNYGHAAPFFNVSRALRTIIFGTKNRVGLSFGVLIVWIFISCVTLPIFQWIVRRRRVPLPQVTDSSDENDEIEVEEIQEKNTA</sequence>
<evidence type="ECO:0000313" key="5">
    <source>
        <dbReference type="Proteomes" id="UP000724874"/>
    </source>
</evidence>
<organism evidence="4 5">
    <name type="scientific">Gymnopilus junonius</name>
    <name type="common">Spectacular rustgill mushroom</name>
    <name type="synonym">Gymnopilus spectabilis subsp. junonius</name>
    <dbReference type="NCBI Taxonomy" id="109634"/>
    <lineage>
        <taxon>Eukaryota</taxon>
        <taxon>Fungi</taxon>
        <taxon>Dikarya</taxon>
        <taxon>Basidiomycota</taxon>
        <taxon>Agaricomycotina</taxon>
        <taxon>Agaricomycetes</taxon>
        <taxon>Agaricomycetidae</taxon>
        <taxon>Agaricales</taxon>
        <taxon>Agaricineae</taxon>
        <taxon>Hymenogastraceae</taxon>
        <taxon>Gymnopilus</taxon>
    </lineage>
</organism>
<feature type="transmembrane region" description="Helical" evidence="2">
    <location>
        <begin position="237"/>
        <end position="261"/>
    </location>
</feature>
<dbReference type="PANTHER" id="PTHR34814:SF1">
    <property type="entry name" value="NITROSOGUANIDINE RESISTANCE PROTEIN SNG1"/>
    <property type="match status" value="1"/>
</dbReference>
<dbReference type="Proteomes" id="UP000724874">
    <property type="component" value="Unassembled WGS sequence"/>
</dbReference>
<feature type="domain" description="DUF3533" evidence="3">
    <location>
        <begin position="53"/>
        <end position="416"/>
    </location>
</feature>
<feature type="transmembrane region" description="Helical" evidence="2">
    <location>
        <begin position="47"/>
        <end position="70"/>
    </location>
</feature>
<keyword evidence="5" id="KW-1185">Reference proteome</keyword>
<evidence type="ECO:0000256" key="1">
    <source>
        <dbReference type="SAM" id="MobiDB-lite"/>
    </source>
</evidence>
<protein>
    <recommendedName>
        <fullName evidence="3">DUF3533 domain-containing protein</fullName>
    </recommendedName>
</protein>
<feature type="transmembrane region" description="Helical" evidence="2">
    <location>
        <begin position="281"/>
        <end position="302"/>
    </location>
</feature>
<reference evidence="4" key="1">
    <citation type="submission" date="2020-11" db="EMBL/GenBank/DDBJ databases">
        <authorList>
            <consortium name="DOE Joint Genome Institute"/>
            <person name="Ahrendt S."/>
            <person name="Riley R."/>
            <person name="Andreopoulos W."/>
            <person name="LaButti K."/>
            <person name="Pangilinan J."/>
            <person name="Ruiz-duenas F.J."/>
            <person name="Barrasa J.M."/>
            <person name="Sanchez-Garcia M."/>
            <person name="Camarero S."/>
            <person name="Miyauchi S."/>
            <person name="Serrano A."/>
            <person name="Linde D."/>
            <person name="Babiker R."/>
            <person name="Drula E."/>
            <person name="Ayuso-Fernandez I."/>
            <person name="Pacheco R."/>
            <person name="Padilla G."/>
            <person name="Ferreira P."/>
            <person name="Barriuso J."/>
            <person name="Kellner H."/>
            <person name="Castanera R."/>
            <person name="Alfaro M."/>
            <person name="Ramirez L."/>
            <person name="Pisabarro A.G."/>
            <person name="Kuo A."/>
            <person name="Tritt A."/>
            <person name="Lipzen A."/>
            <person name="He G."/>
            <person name="Yan M."/>
            <person name="Ng V."/>
            <person name="Cullen D."/>
            <person name="Martin F."/>
            <person name="Rosso M.-N."/>
            <person name="Henrissat B."/>
            <person name="Hibbett D."/>
            <person name="Martinez A.T."/>
            <person name="Grigoriev I.V."/>
        </authorList>
    </citation>
    <scope>NUCLEOTIDE SEQUENCE</scope>
    <source>
        <strain evidence="4">AH 44721</strain>
    </source>
</reference>
<feature type="transmembrane region" description="Helical" evidence="2">
    <location>
        <begin position="405"/>
        <end position="426"/>
    </location>
</feature>
<dbReference type="InterPro" id="IPR053001">
    <property type="entry name" value="MNNG_permease-like"/>
</dbReference>
<gene>
    <name evidence="4" type="ORF">CPB84DRAFT_1789019</name>
</gene>
<name>A0A9P5NGA4_GYMJU</name>
<feature type="compositionally biased region" description="Acidic residues" evidence="1">
    <location>
        <begin position="439"/>
        <end position="450"/>
    </location>
</feature>
<evidence type="ECO:0000313" key="4">
    <source>
        <dbReference type="EMBL" id="KAF8884553.1"/>
    </source>
</evidence>
<feature type="region of interest" description="Disordered" evidence="1">
    <location>
        <begin position="436"/>
        <end position="457"/>
    </location>
</feature>
<dbReference type="OrthoDB" id="2140105at2759"/>
<evidence type="ECO:0000256" key="2">
    <source>
        <dbReference type="SAM" id="Phobius"/>
    </source>
</evidence>
<dbReference type="AlphaFoldDB" id="A0A9P5NGA4"/>
<evidence type="ECO:0000259" key="3">
    <source>
        <dbReference type="Pfam" id="PF12051"/>
    </source>
</evidence>
<dbReference type="Pfam" id="PF12051">
    <property type="entry name" value="DUF3533"/>
    <property type="match status" value="1"/>
</dbReference>
<dbReference type="PANTHER" id="PTHR34814">
    <property type="entry name" value="NITROSOGUANIDINE RESISTANCE PROTEIN SNG1"/>
    <property type="match status" value="1"/>
</dbReference>
<dbReference type="InterPro" id="IPR022703">
    <property type="entry name" value="DUF3533"/>
</dbReference>
<dbReference type="EMBL" id="JADNYJ010000107">
    <property type="protein sequence ID" value="KAF8884553.1"/>
    <property type="molecule type" value="Genomic_DNA"/>
</dbReference>
<comment type="caution">
    <text evidence="4">The sequence shown here is derived from an EMBL/GenBank/DDBJ whole genome shotgun (WGS) entry which is preliminary data.</text>
</comment>
<keyword evidence="2" id="KW-0812">Transmembrane</keyword>
<accession>A0A9P5NGA4</accession>
<dbReference type="GO" id="GO:0016020">
    <property type="term" value="C:membrane"/>
    <property type="evidence" value="ECO:0007669"/>
    <property type="project" value="TreeGrafter"/>
</dbReference>